<protein>
    <submittedName>
        <fullName evidence="3">Uncharacterized protein</fullName>
    </submittedName>
</protein>
<gene>
    <name evidence="3" type="primary">LOC140693983</name>
</gene>
<accession>A0ABM5CY57</accession>
<sequence>MCLPPLFPASPPPPLFSLPRFPFSLRTQSGSLALLRMRSCCQLDRGLEAPAPSRGSAPMASQLCRPVGLWLLPGAGASGCGSARTSSVACVLLPGLRASGCSAQLHLVESGKGSISAEQASVSSLSVSAAAWGGSRADTHRRCLQSKSTAGWWRRGSRTSLSHSSSCSSPSGWMVAPRILGTRSPSPASRLRRRTSWDWTQTAGALTSSGIHPDTSTDTGRAQNCLSPEDTSDKWKGAAPCYSRCSHFVGPYVTARCYSGSPFLHFVTLLRCLLVICFSPRSIHLWQLGQKKARKLFPLASTSVALESVEAERKSPALRFEGPPATARGAGVFRVAQQGNQVTEGTVLGILVVRDMGTPLNSEEGQRDSSWKQGFQGDTLPRTGGLCPEQTPGRQCGAVGSSSEKGAGEPGDHACKDHPHGMAKELVVPRLLMYVWRTRFNDSASLQDNSLKRRTDRAGGDLGFLPGMRWNRDFCRFARSPRPLSMGLQPHETPVMFGLGSGSGLLMYSSSRVPETQRVDLEGLRLEPSEELEGPLY</sequence>
<organism evidence="2 3">
    <name type="scientific">Vicugna pacos</name>
    <name type="common">Alpaca</name>
    <name type="synonym">Lama pacos</name>
    <dbReference type="NCBI Taxonomy" id="30538"/>
    <lineage>
        <taxon>Eukaryota</taxon>
        <taxon>Metazoa</taxon>
        <taxon>Chordata</taxon>
        <taxon>Craniata</taxon>
        <taxon>Vertebrata</taxon>
        <taxon>Euteleostomi</taxon>
        <taxon>Mammalia</taxon>
        <taxon>Eutheria</taxon>
        <taxon>Laurasiatheria</taxon>
        <taxon>Artiodactyla</taxon>
        <taxon>Tylopoda</taxon>
        <taxon>Camelidae</taxon>
        <taxon>Vicugna</taxon>
    </lineage>
</organism>
<name>A0ABM5CY57_VICPA</name>
<evidence type="ECO:0000256" key="1">
    <source>
        <dbReference type="SAM" id="MobiDB-lite"/>
    </source>
</evidence>
<feature type="region of interest" description="Disordered" evidence="1">
    <location>
        <begin position="360"/>
        <end position="418"/>
    </location>
</feature>
<reference evidence="3" key="1">
    <citation type="submission" date="2025-08" db="UniProtKB">
        <authorList>
            <consortium name="RefSeq"/>
        </authorList>
    </citation>
    <scope>IDENTIFICATION</scope>
</reference>
<keyword evidence="2" id="KW-1185">Reference proteome</keyword>
<evidence type="ECO:0000313" key="2">
    <source>
        <dbReference type="Proteomes" id="UP001652581"/>
    </source>
</evidence>
<feature type="compositionally biased region" description="Basic and acidic residues" evidence="1">
    <location>
        <begin position="406"/>
        <end position="418"/>
    </location>
</feature>
<evidence type="ECO:0000313" key="3">
    <source>
        <dbReference type="RefSeq" id="XP_072813584.1"/>
    </source>
</evidence>
<dbReference type="GeneID" id="140693983"/>
<feature type="region of interest" description="Disordered" evidence="1">
    <location>
        <begin position="205"/>
        <end position="225"/>
    </location>
</feature>
<dbReference type="Proteomes" id="UP001652581">
    <property type="component" value="Unplaced"/>
</dbReference>
<dbReference type="RefSeq" id="XP_072813584.1">
    <property type="nucleotide sequence ID" value="XM_072957483.1"/>
</dbReference>
<proteinExistence type="predicted"/>